<keyword evidence="8" id="KW-1185">Reference proteome</keyword>
<comment type="caution">
    <text evidence="7">The sequence shown here is derived from an EMBL/GenBank/DDBJ whole genome shotgun (WGS) entry which is preliminary data.</text>
</comment>
<keyword evidence="4" id="KW-0408">Iron</keyword>
<dbReference type="GO" id="GO:0071949">
    <property type="term" value="F:FAD binding"/>
    <property type="evidence" value="ECO:0007669"/>
    <property type="project" value="TreeGrafter"/>
</dbReference>
<evidence type="ECO:0000256" key="1">
    <source>
        <dbReference type="ARBA" id="ARBA00022617"/>
    </source>
</evidence>
<evidence type="ECO:0000256" key="4">
    <source>
        <dbReference type="ARBA" id="ARBA00023004"/>
    </source>
</evidence>
<dbReference type="GO" id="GO:0008941">
    <property type="term" value="F:nitric oxide dioxygenase NAD(P)H activity"/>
    <property type="evidence" value="ECO:0007669"/>
    <property type="project" value="TreeGrafter"/>
</dbReference>
<dbReference type="InterPro" id="IPR012292">
    <property type="entry name" value="Globin/Proto"/>
</dbReference>
<keyword evidence="5" id="KW-0813">Transport</keyword>
<evidence type="ECO:0000313" key="8">
    <source>
        <dbReference type="Proteomes" id="UP001165074"/>
    </source>
</evidence>
<dbReference type="GO" id="GO:0019825">
    <property type="term" value="F:oxygen binding"/>
    <property type="evidence" value="ECO:0007669"/>
    <property type="project" value="InterPro"/>
</dbReference>
<dbReference type="InterPro" id="IPR000971">
    <property type="entry name" value="Globin"/>
</dbReference>
<keyword evidence="3" id="KW-0479">Metal-binding</keyword>
<evidence type="ECO:0000256" key="2">
    <source>
        <dbReference type="ARBA" id="ARBA00022621"/>
    </source>
</evidence>
<sequence>MDAQRLKDNFAQVADHGMEVADYFYADLFQGNPGYRSLFPASMARQQKVLLEALAQIVAWVDNTEELVPYLQQLGRRHQGFGITAEHYAEVGGSLIATLRYFSGDSWSPELEKDWAAAYGVVSEVMLTAGSEG</sequence>
<dbReference type="GO" id="GO:0046210">
    <property type="term" value="P:nitric oxide catabolic process"/>
    <property type="evidence" value="ECO:0007669"/>
    <property type="project" value="TreeGrafter"/>
</dbReference>
<evidence type="ECO:0000256" key="5">
    <source>
        <dbReference type="RuleBase" id="RU000356"/>
    </source>
</evidence>
<organism evidence="7 8">
    <name type="scientific">Actinoallomurus iriomotensis</name>
    <dbReference type="NCBI Taxonomy" id="478107"/>
    <lineage>
        <taxon>Bacteria</taxon>
        <taxon>Bacillati</taxon>
        <taxon>Actinomycetota</taxon>
        <taxon>Actinomycetes</taxon>
        <taxon>Streptosporangiales</taxon>
        <taxon>Thermomonosporaceae</taxon>
        <taxon>Actinoallomurus</taxon>
    </lineage>
</organism>
<evidence type="ECO:0000259" key="6">
    <source>
        <dbReference type="PROSITE" id="PS01033"/>
    </source>
</evidence>
<comment type="similarity">
    <text evidence="5">Belongs to the globin family.</text>
</comment>
<gene>
    <name evidence="7" type="ORF">Airi02_020500</name>
</gene>
<dbReference type="Gene3D" id="1.10.490.10">
    <property type="entry name" value="Globins"/>
    <property type="match status" value="1"/>
</dbReference>
<dbReference type="SUPFAM" id="SSF46458">
    <property type="entry name" value="Globin-like"/>
    <property type="match status" value="1"/>
</dbReference>
<keyword evidence="2 5" id="KW-0561">Oxygen transport</keyword>
<dbReference type="Proteomes" id="UP001165074">
    <property type="component" value="Unassembled WGS sequence"/>
</dbReference>
<dbReference type="PANTHER" id="PTHR43396">
    <property type="entry name" value="FLAVOHEMOPROTEIN"/>
    <property type="match status" value="1"/>
</dbReference>
<reference evidence="7" key="1">
    <citation type="submission" date="2023-03" db="EMBL/GenBank/DDBJ databases">
        <title>Actinoallomurus iriomotensis NBRC 103684.</title>
        <authorList>
            <person name="Ichikawa N."/>
            <person name="Sato H."/>
            <person name="Tonouchi N."/>
        </authorList>
    </citation>
    <scope>NUCLEOTIDE SEQUENCE</scope>
    <source>
        <strain evidence="7">NBRC 103684</strain>
    </source>
</reference>
<name>A0A9W6RYM8_9ACTN</name>
<dbReference type="InterPro" id="IPR009050">
    <property type="entry name" value="Globin-like_sf"/>
</dbReference>
<dbReference type="GO" id="GO:0071500">
    <property type="term" value="P:cellular response to nitrosative stress"/>
    <property type="evidence" value="ECO:0007669"/>
    <property type="project" value="TreeGrafter"/>
</dbReference>
<evidence type="ECO:0000313" key="7">
    <source>
        <dbReference type="EMBL" id="GLY84121.1"/>
    </source>
</evidence>
<protein>
    <recommendedName>
        <fullName evidence="6">Globin domain-containing protein</fullName>
    </recommendedName>
</protein>
<dbReference type="GO" id="GO:0020037">
    <property type="term" value="F:heme binding"/>
    <property type="evidence" value="ECO:0007669"/>
    <property type="project" value="InterPro"/>
</dbReference>
<evidence type="ECO:0000256" key="3">
    <source>
        <dbReference type="ARBA" id="ARBA00022723"/>
    </source>
</evidence>
<accession>A0A9W6RYM8</accession>
<dbReference type="PANTHER" id="PTHR43396:SF3">
    <property type="entry name" value="FLAVOHEMOPROTEIN"/>
    <property type="match status" value="1"/>
</dbReference>
<dbReference type="PROSITE" id="PS01033">
    <property type="entry name" value="GLOBIN"/>
    <property type="match status" value="1"/>
</dbReference>
<dbReference type="Pfam" id="PF00042">
    <property type="entry name" value="Globin"/>
    <property type="match status" value="1"/>
</dbReference>
<dbReference type="GO" id="GO:0046872">
    <property type="term" value="F:metal ion binding"/>
    <property type="evidence" value="ECO:0007669"/>
    <property type="project" value="UniProtKB-KW"/>
</dbReference>
<dbReference type="GO" id="GO:0005344">
    <property type="term" value="F:oxygen carrier activity"/>
    <property type="evidence" value="ECO:0007669"/>
    <property type="project" value="UniProtKB-KW"/>
</dbReference>
<proteinExistence type="inferred from homology"/>
<dbReference type="RefSeq" id="WP_285569108.1">
    <property type="nucleotide sequence ID" value="NZ_BSTK01000003.1"/>
</dbReference>
<keyword evidence="1 5" id="KW-0349">Heme</keyword>
<feature type="domain" description="Globin" evidence="6">
    <location>
        <begin position="1"/>
        <end position="131"/>
    </location>
</feature>
<dbReference type="CDD" id="cd19753">
    <property type="entry name" value="Mb-like_oxidoreductase"/>
    <property type="match status" value="1"/>
</dbReference>
<dbReference type="AlphaFoldDB" id="A0A9W6RYM8"/>
<dbReference type="EMBL" id="BSTK01000003">
    <property type="protein sequence ID" value="GLY84121.1"/>
    <property type="molecule type" value="Genomic_DNA"/>
</dbReference>